<protein>
    <submittedName>
        <fullName evidence="2">Uncharacterized protein</fullName>
    </submittedName>
</protein>
<dbReference type="AlphaFoldDB" id="A0A922IDH4"/>
<evidence type="ECO:0000313" key="2">
    <source>
        <dbReference type="EMBL" id="KAH9529130.1"/>
    </source>
</evidence>
<reference evidence="2" key="1">
    <citation type="submission" date="2013-05" db="EMBL/GenBank/DDBJ databases">
        <authorList>
            <person name="Yim A.K.Y."/>
            <person name="Chan T.F."/>
            <person name="Ji K.M."/>
            <person name="Liu X.Y."/>
            <person name="Zhou J.W."/>
            <person name="Li R.Q."/>
            <person name="Yang K.Y."/>
            <person name="Li J."/>
            <person name="Li M."/>
            <person name="Law P.T.W."/>
            <person name="Wu Y.L."/>
            <person name="Cai Z.L."/>
            <person name="Qin H."/>
            <person name="Bao Y."/>
            <person name="Leung R.K.K."/>
            <person name="Ng P.K.S."/>
            <person name="Zou J."/>
            <person name="Zhong X.J."/>
            <person name="Ran P.X."/>
            <person name="Zhong N.S."/>
            <person name="Liu Z.G."/>
            <person name="Tsui S.K.W."/>
        </authorList>
    </citation>
    <scope>NUCLEOTIDE SEQUENCE</scope>
    <source>
        <strain evidence="2">Derf</strain>
        <tissue evidence="2">Whole organism</tissue>
    </source>
</reference>
<dbReference type="Proteomes" id="UP000790347">
    <property type="component" value="Unassembled WGS sequence"/>
</dbReference>
<evidence type="ECO:0000256" key="1">
    <source>
        <dbReference type="SAM" id="Phobius"/>
    </source>
</evidence>
<sequence length="142" mass="16540">TFTSVEVKRALREICGKNEREKKILAKEKSCIQLHEHLKVKLYFLDKVAAANFTTTITFVILMADCNGQSLSSPQTRKNLQTSIDHQKSEQQLKRKSAFYFYFFHYLVSCVCVCLFDIEFPFAYEMLHPFIGHPFCSTKSLR</sequence>
<keyword evidence="1" id="KW-0472">Membrane</keyword>
<organism evidence="2 3">
    <name type="scientific">Dermatophagoides farinae</name>
    <name type="common">American house dust mite</name>
    <dbReference type="NCBI Taxonomy" id="6954"/>
    <lineage>
        <taxon>Eukaryota</taxon>
        <taxon>Metazoa</taxon>
        <taxon>Ecdysozoa</taxon>
        <taxon>Arthropoda</taxon>
        <taxon>Chelicerata</taxon>
        <taxon>Arachnida</taxon>
        <taxon>Acari</taxon>
        <taxon>Acariformes</taxon>
        <taxon>Sarcoptiformes</taxon>
        <taxon>Astigmata</taxon>
        <taxon>Psoroptidia</taxon>
        <taxon>Analgoidea</taxon>
        <taxon>Pyroglyphidae</taxon>
        <taxon>Dermatophagoidinae</taxon>
        <taxon>Dermatophagoides</taxon>
    </lineage>
</organism>
<feature type="non-terminal residue" evidence="2">
    <location>
        <position position="142"/>
    </location>
</feature>
<proteinExistence type="predicted"/>
<dbReference type="EMBL" id="ASGP02000001">
    <property type="protein sequence ID" value="KAH9529130.1"/>
    <property type="molecule type" value="Genomic_DNA"/>
</dbReference>
<name>A0A922IDH4_DERFA</name>
<accession>A0A922IDH4</accession>
<feature type="non-terminal residue" evidence="2">
    <location>
        <position position="1"/>
    </location>
</feature>
<keyword evidence="1" id="KW-0812">Transmembrane</keyword>
<keyword evidence="3" id="KW-1185">Reference proteome</keyword>
<reference evidence="2" key="2">
    <citation type="journal article" date="2022" name="Res Sq">
        <title>Comparative Genomics Reveals Insights into the Divergent Evolution of Astigmatic Mites and Household Pest Adaptations.</title>
        <authorList>
            <person name="Xiong Q."/>
            <person name="Wan A.T.-Y."/>
            <person name="Liu X.-Y."/>
            <person name="Fung C.S.-H."/>
            <person name="Xiao X."/>
            <person name="Malainual N."/>
            <person name="Hou J."/>
            <person name="Wang L."/>
            <person name="Wang M."/>
            <person name="Yang K."/>
            <person name="Cui Y."/>
            <person name="Leung E."/>
            <person name="Nong W."/>
            <person name="Shin S.-K."/>
            <person name="Au S."/>
            <person name="Jeong K.Y."/>
            <person name="Chew F.T."/>
            <person name="Hui J."/>
            <person name="Leung T.F."/>
            <person name="Tungtrongchitr A."/>
            <person name="Zhong N."/>
            <person name="Liu Z."/>
            <person name="Tsui S."/>
        </authorList>
    </citation>
    <scope>NUCLEOTIDE SEQUENCE</scope>
    <source>
        <strain evidence="2">Derf</strain>
        <tissue evidence="2">Whole organism</tissue>
    </source>
</reference>
<gene>
    <name evidence="2" type="ORF">DERF_003032</name>
</gene>
<evidence type="ECO:0000313" key="3">
    <source>
        <dbReference type="Proteomes" id="UP000790347"/>
    </source>
</evidence>
<comment type="caution">
    <text evidence="2">The sequence shown here is derived from an EMBL/GenBank/DDBJ whole genome shotgun (WGS) entry which is preliminary data.</text>
</comment>
<feature type="transmembrane region" description="Helical" evidence="1">
    <location>
        <begin position="98"/>
        <end position="118"/>
    </location>
</feature>
<keyword evidence="1" id="KW-1133">Transmembrane helix</keyword>